<accession>A0A4P7N6X4</accession>
<dbReference type="AlphaFoldDB" id="A0A4P7N6X4"/>
<name>A0A4P7N6X4_PYROR</name>
<dbReference type="Proteomes" id="UP000294847">
    <property type="component" value="Chromosome 2"/>
</dbReference>
<gene>
    <name evidence="1" type="ORF">PoMZ_00738</name>
</gene>
<proteinExistence type="predicted"/>
<sequence length="85" mass="9487">MTSCGRGRALTTSGTWYAPAIPDGAFISRLLPRKALSPVLWREYQSSICVAFVLACRHDDWLWLLELIPHIHAKGLGLTGYLPFC</sequence>
<organism evidence="1 2">
    <name type="scientific">Pyricularia oryzae</name>
    <name type="common">Rice blast fungus</name>
    <name type="synonym">Magnaporthe oryzae</name>
    <dbReference type="NCBI Taxonomy" id="318829"/>
    <lineage>
        <taxon>Eukaryota</taxon>
        <taxon>Fungi</taxon>
        <taxon>Dikarya</taxon>
        <taxon>Ascomycota</taxon>
        <taxon>Pezizomycotina</taxon>
        <taxon>Sordariomycetes</taxon>
        <taxon>Sordariomycetidae</taxon>
        <taxon>Magnaporthales</taxon>
        <taxon>Pyriculariaceae</taxon>
        <taxon>Pyricularia</taxon>
    </lineage>
</organism>
<evidence type="ECO:0000313" key="2">
    <source>
        <dbReference type="Proteomes" id="UP000294847"/>
    </source>
</evidence>
<dbReference type="EMBL" id="CP034205">
    <property type="protein sequence ID" value="QBZ55834.1"/>
    <property type="molecule type" value="Genomic_DNA"/>
</dbReference>
<evidence type="ECO:0000313" key="1">
    <source>
        <dbReference type="EMBL" id="QBZ55834.1"/>
    </source>
</evidence>
<protein>
    <submittedName>
        <fullName evidence="1">Uncharacterized protein</fullName>
    </submittedName>
</protein>
<reference evidence="1 2" key="1">
    <citation type="journal article" date="2019" name="Mol. Biol. Evol.">
        <title>Blast fungal genomes show frequent chromosomal changes, gene gains and losses, and effector gene turnover.</title>
        <authorList>
            <person name="Gomez Luciano L.B."/>
            <person name="Jason Tsai I."/>
            <person name="Chuma I."/>
            <person name="Tosa Y."/>
            <person name="Chen Y.H."/>
            <person name="Li J.Y."/>
            <person name="Li M.Y."/>
            <person name="Jade Lu M.Y."/>
            <person name="Nakayashiki H."/>
            <person name="Li W.H."/>
        </authorList>
    </citation>
    <scope>NUCLEOTIDE SEQUENCE [LARGE SCALE GENOMIC DNA]</scope>
    <source>
        <strain evidence="1">MZ5-1-6</strain>
    </source>
</reference>